<evidence type="ECO:0000313" key="7">
    <source>
        <dbReference type="EMBL" id="WOD16515.1"/>
    </source>
</evidence>
<evidence type="ECO:0000259" key="6">
    <source>
        <dbReference type="PROSITE" id="PS51078"/>
    </source>
</evidence>
<dbReference type="InterPro" id="IPR029016">
    <property type="entry name" value="GAF-like_dom_sf"/>
</dbReference>
<reference evidence="7 8" key="1">
    <citation type="submission" date="2023-10" db="EMBL/GenBank/DDBJ databases">
        <title>Surface-active antibiotics is a multifunctional adaptation for post-fire microbes.</title>
        <authorList>
            <person name="Liu M.D."/>
            <person name="Du Y."/>
            <person name="Koupaei S.K."/>
            <person name="Kim N.R."/>
            <person name="Zhang W."/>
            <person name="Traxler M.F."/>
        </authorList>
    </citation>
    <scope>NUCLEOTIDE SEQUENCE [LARGE SCALE GENOMIC DNA]</scope>
    <source>
        <strain evidence="7 8">F3</strain>
    </source>
</reference>
<evidence type="ECO:0000256" key="2">
    <source>
        <dbReference type="ARBA" id="ARBA00023125"/>
    </source>
</evidence>
<evidence type="ECO:0000259" key="5">
    <source>
        <dbReference type="PROSITE" id="PS51077"/>
    </source>
</evidence>
<dbReference type="RefSeq" id="WP_317019149.1">
    <property type="nucleotide sequence ID" value="NZ_CP136512.1"/>
</dbReference>
<feature type="domain" description="HTH iclR-type" evidence="5">
    <location>
        <begin position="25"/>
        <end position="88"/>
    </location>
</feature>
<proteinExistence type="predicted"/>
<evidence type="ECO:0000313" key="8">
    <source>
        <dbReference type="Proteomes" id="UP001302652"/>
    </source>
</evidence>
<dbReference type="SMART" id="SM00346">
    <property type="entry name" value="HTH_ICLR"/>
    <property type="match status" value="1"/>
</dbReference>
<dbReference type="InterPro" id="IPR036388">
    <property type="entry name" value="WH-like_DNA-bd_sf"/>
</dbReference>
<dbReference type="PANTHER" id="PTHR30136">
    <property type="entry name" value="HELIX-TURN-HELIX TRANSCRIPTIONAL REGULATOR, ICLR FAMILY"/>
    <property type="match status" value="1"/>
</dbReference>
<evidence type="ECO:0000256" key="1">
    <source>
        <dbReference type="ARBA" id="ARBA00023015"/>
    </source>
</evidence>
<dbReference type="Gene3D" id="1.10.10.10">
    <property type="entry name" value="Winged helix-like DNA-binding domain superfamily/Winged helix DNA-binding domain"/>
    <property type="match status" value="1"/>
</dbReference>
<sequence>MNAAARRDTRSKAPETAETGAAPGTGMLERAFAVIRALSEAQPDGGRVTRLAKAVGLTQGTVHRILHALIAEGVVEQDENSKLYRLSVNFFALAAQAGNPSGMRTLCRPALLRLCASLGDTIFLLVKSSFDAVCLDICEGPFPIRSFTGDIGGRVALGVGQGSLAILAFLPEAEREEIIRFNVPRIRGYGVLDEVYLRTEIERVRQLGYAGRNSGVLDGMAGVAVPILDRAGVAVAALSVGTLAARLSDDRLPMVVELLRRQAEAIGPQTNPFDVALRRPMHGLSRAMTSARIAGSEQE</sequence>
<dbReference type="PANTHER" id="PTHR30136:SF35">
    <property type="entry name" value="HTH-TYPE TRANSCRIPTIONAL REGULATOR RV1719"/>
    <property type="match status" value="1"/>
</dbReference>
<dbReference type="PROSITE" id="PS51078">
    <property type="entry name" value="ICLR_ED"/>
    <property type="match status" value="1"/>
</dbReference>
<dbReference type="InterPro" id="IPR036390">
    <property type="entry name" value="WH_DNA-bd_sf"/>
</dbReference>
<dbReference type="Gene3D" id="3.30.450.40">
    <property type="match status" value="1"/>
</dbReference>
<keyword evidence="1" id="KW-0805">Transcription regulation</keyword>
<feature type="compositionally biased region" description="Basic and acidic residues" evidence="4">
    <location>
        <begin position="1"/>
        <end position="15"/>
    </location>
</feature>
<dbReference type="SUPFAM" id="SSF55781">
    <property type="entry name" value="GAF domain-like"/>
    <property type="match status" value="1"/>
</dbReference>
<evidence type="ECO:0000256" key="4">
    <source>
        <dbReference type="SAM" id="MobiDB-lite"/>
    </source>
</evidence>
<dbReference type="InterPro" id="IPR014757">
    <property type="entry name" value="Tscrpt_reg_IclR_C"/>
</dbReference>
<protein>
    <submittedName>
        <fullName evidence="7">IclR family transcriptional regulator</fullName>
    </submittedName>
</protein>
<feature type="region of interest" description="Disordered" evidence="4">
    <location>
        <begin position="1"/>
        <end position="23"/>
    </location>
</feature>
<feature type="domain" description="IclR-ED" evidence="6">
    <location>
        <begin position="89"/>
        <end position="272"/>
    </location>
</feature>
<dbReference type="PROSITE" id="PS51077">
    <property type="entry name" value="HTH_ICLR"/>
    <property type="match status" value="1"/>
</dbReference>
<name>A0ABZ0EHU7_9BURK</name>
<dbReference type="InterPro" id="IPR005471">
    <property type="entry name" value="Tscrpt_reg_IclR_N"/>
</dbReference>
<dbReference type="InterPro" id="IPR050707">
    <property type="entry name" value="HTH_MetabolicPath_Reg"/>
</dbReference>
<keyword evidence="8" id="KW-1185">Reference proteome</keyword>
<keyword evidence="3" id="KW-0804">Transcription</keyword>
<organism evidence="7 8">
    <name type="scientific">Paraburkholderia kirstenboschensis</name>
    <dbReference type="NCBI Taxonomy" id="1245436"/>
    <lineage>
        <taxon>Bacteria</taxon>
        <taxon>Pseudomonadati</taxon>
        <taxon>Pseudomonadota</taxon>
        <taxon>Betaproteobacteria</taxon>
        <taxon>Burkholderiales</taxon>
        <taxon>Burkholderiaceae</taxon>
        <taxon>Paraburkholderia</taxon>
    </lineage>
</organism>
<dbReference type="Pfam" id="PF09339">
    <property type="entry name" value="HTH_IclR"/>
    <property type="match status" value="1"/>
</dbReference>
<accession>A0ABZ0EHU7</accession>
<keyword evidence="2" id="KW-0238">DNA-binding</keyword>
<dbReference type="Proteomes" id="UP001302652">
    <property type="component" value="Chromosome 2"/>
</dbReference>
<gene>
    <name evidence="7" type="ORF">RW095_11485</name>
</gene>
<dbReference type="SUPFAM" id="SSF46785">
    <property type="entry name" value="Winged helix' DNA-binding domain"/>
    <property type="match status" value="1"/>
</dbReference>
<evidence type="ECO:0000256" key="3">
    <source>
        <dbReference type="ARBA" id="ARBA00023163"/>
    </source>
</evidence>
<dbReference type="EMBL" id="CP136512">
    <property type="protein sequence ID" value="WOD16515.1"/>
    <property type="molecule type" value="Genomic_DNA"/>
</dbReference>
<dbReference type="Pfam" id="PF01614">
    <property type="entry name" value="IclR_C"/>
    <property type="match status" value="1"/>
</dbReference>